<evidence type="ECO:0000313" key="3">
    <source>
        <dbReference type="EMBL" id="KAF9729437.1"/>
    </source>
</evidence>
<comment type="caution">
    <text evidence="3">The sequence shown here is derived from an EMBL/GenBank/DDBJ whole genome shotgun (WGS) entry which is preliminary data.</text>
</comment>
<keyword evidence="2" id="KW-0472">Membrane</keyword>
<keyword evidence="2" id="KW-1133">Transmembrane helix</keyword>
<evidence type="ECO:0000313" key="4">
    <source>
        <dbReference type="Proteomes" id="UP000756921"/>
    </source>
</evidence>
<dbReference type="Proteomes" id="UP000756921">
    <property type="component" value="Unassembled WGS sequence"/>
</dbReference>
<organism evidence="3 4">
    <name type="scientific">Paraphaeosphaeria minitans</name>
    <dbReference type="NCBI Taxonomy" id="565426"/>
    <lineage>
        <taxon>Eukaryota</taxon>
        <taxon>Fungi</taxon>
        <taxon>Dikarya</taxon>
        <taxon>Ascomycota</taxon>
        <taxon>Pezizomycotina</taxon>
        <taxon>Dothideomycetes</taxon>
        <taxon>Pleosporomycetidae</taxon>
        <taxon>Pleosporales</taxon>
        <taxon>Massarineae</taxon>
        <taxon>Didymosphaeriaceae</taxon>
        <taxon>Paraphaeosphaeria</taxon>
    </lineage>
</organism>
<sequence length="173" mass="18860">MQYIRATKRPAHTNARPGIAARPGTVDFSAFPGLAPSSLVARASVADTTRRIWMITGVVVLVSLVIIGVFCAVVLCLMHKKKRQRQKQRTYLGASDTNHRYCPVDNMELLHEGVQELPAENSFGGGGAKAELGSDFNEVPRVQQLDGFVAAPKPSAVPAELPSTTSYRNDYHR</sequence>
<feature type="region of interest" description="Disordered" evidence="1">
    <location>
        <begin position="153"/>
        <end position="173"/>
    </location>
</feature>
<accession>A0A9P6G5G5</accession>
<reference evidence="3" key="1">
    <citation type="journal article" date="2020" name="Mol. Plant Microbe Interact.">
        <title>Genome Sequence of the Biocontrol Agent Coniothyrium minitans strain Conio (IMI 134523).</title>
        <authorList>
            <person name="Patel D."/>
            <person name="Shittu T.A."/>
            <person name="Baroncelli R."/>
            <person name="Muthumeenakshi S."/>
            <person name="Osborne T.H."/>
            <person name="Janganan T.K."/>
            <person name="Sreenivasaprasad S."/>
        </authorList>
    </citation>
    <scope>NUCLEOTIDE SEQUENCE</scope>
    <source>
        <strain evidence="3">Conio</strain>
    </source>
</reference>
<name>A0A9P6G5G5_9PLEO</name>
<protein>
    <submittedName>
        <fullName evidence="3">Uncharacterized protein</fullName>
    </submittedName>
</protein>
<evidence type="ECO:0000256" key="2">
    <source>
        <dbReference type="SAM" id="Phobius"/>
    </source>
</evidence>
<keyword evidence="4" id="KW-1185">Reference proteome</keyword>
<gene>
    <name evidence="3" type="ORF">PMIN01_12301</name>
</gene>
<evidence type="ECO:0000256" key="1">
    <source>
        <dbReference type="SAM" id="MobiDB-lite"/>
    </source>
</evidence>
<dbReference type="AlphaFoldDB" id="A0A9P6G5G5"/>
<dbReference type="EMBL" id="WJXW01000016">
    <property type="protein sequence ID" value="KAF9729437.1"/>
    <property type="molecule type" value="Genomic_DNA"/>
</dbReference>
<feature type="transmembrane region" description="Helical" evidence="2">
    <location>
        <begin position="52"/>
        <end position="78"/>
    </location>
</feature>
<feature type="compositionally biased region" description="Polar residues" evidence="1">
    <location>
        <begin position="162"/>
        <end position="173"/>
    </location>
</feature>
<keyword evidence="2" id="KW-0812">Transmembrane</keyword>
<proteinExistence type="predicted"/>
<dbReference type="OrthoDB" id="3777306at2759"/>